<protein>
    <recommendedName>
        <fullName evidence="3">Reverse transcriptase</fullName>
    </recommendedName>
</protein>
<proteinExistence type="predicted"/>
<name>A0ABM4VK98_COFAR</name>
<reference evidence="2" key="1">
    <citation type="submission" date="2025-08" db="UniProtKB">
        <authorList>
            <consortium name="RefSeq"/>
        </authorList>
    </citation>
    <scope>IDENTIFICATION</scope>
    <source>
        <tissue evidence="2">Leaves</tissue>
    </source>
</reference>
<dbReference type="SUPFAM" id="SSF56219">
    <property type="entry name" value="DNase I-like"/>
    <property type="match status" value="1"/>
</dbReference>
<evidence type="ECO:0008006" key="3">
    <source>
        <dbReference type="Google" id="ProtNLM"/>
    </source>
</evidence>
<dbReference type="Proteomes" id="UP001652660">
    <property type="component" value="Chromosome 8c"/>
</dbReference>
<gene>
    <name evidence="2" type="primary">LOC140013769</name>
</gene>
<evidence type="ECO:0000313" key="2">
    <source>
        <dbReference type="RefSeq" id="XP_071919963.1"/>
    </source>
</evidence>
<dbReference type="PANTHER" id="PTHR33710:SF71">
    <property type="entry name" value="ENDONUCLEASE_EXONUCLEASE_PHOSPHATASE DOMAIN-CONTAINING PROTEIN"/>
    <property type="match status" value="1"/>
</dbReference>
<dbReference type="GeneID" id="140013769"/>
<accession>A0ABM4VK98</accession>
<organism evidence="1 2">
    <name type="scientific">Coffea arabica</name>
    <name type="common">Arabian coffee</name>
    <dbReference type="NCBI Taxonomy" id="13443"/>
    <lineage>
        <taxon>Eukaryota</taxon>
        <taxon>Viridiplantae</taxon>
        <taxon>Streptophyta</taxon>
        <taxon>Embryophyta</taxon>
        <taxon>Tracheophyta</taxon>
        <taxon>Spermatophyta</taxon>
        <taxon>Magnoliopsida</taxon>
        <taxon>eudicotyledons</taxon>
        <taxon>Gunneridae</taxon>
        <taxon>Pentapetalae</taxon>
        <taxon>asterids</taxon>
        <taxon>lamiids</taxon>
        <taxon>Gentianales</taxon>
        <taxon>Rubiaceae</taxon>
        <taxon>Ixoroideae</taxon>
        <taxon>Gardenieae complex</taxon>
        <taxon>Bertiereae - Coffeeae clade</taxon>
        <taxon>Coffeeae</taxon>
        <taxon>Coffea</taxon>
    </lineage>
</organism>
<dbReference type="InterPro" id="IPR036691">
    <property type="entry name" value="Endo/exonu/phosph_ase_sf"/>
</dbReference>
<dbReference type="PANTHER" id="PTHR33710">
    <property type="entry name" value="BNAC02G09200D PROTEIN"/>
    <property type="match status" value="1"/>
</dbReference>
<sequence length="511" mass="57984">MIKALFWNVRGVDNAFTIAQLRKLKRMYKIFLLALCEPKVGRVRLDIIRRKLGFPQAVSNEESRLWVMFDHDFSCDLLAASSQFLALRVTHSAFRSSFVAVFVHASCVAHECEVLWHQLVGVCPIGGPVIVLGDFNVITGANEKKGGRPFCARESDSFLGFVEDADLTDLGFTGSQFTWCNNCWGRARVWKRLDRVFVNQEWLNLAVTTSVAHLSRVASDHSPLLVSCSIAVGWVPTSFRFLDVWRSHPEFQSVVRQAWEGEGEGRPIKVLLRKLKAVKQALRRWNKEVFRNIFDRVREHEAKVSALECSLEEGPSEEGLYQLVQAQDELKQSLLTEAAFWRQKSCLRWLREGDANSKFFHAQVKQRRARSCIHWVKDGDGVWTEEAGRIEDLAVAFFEAEVLSRRLNELPRVSRFVPFLVSRNSPPLTHLVYANDIIVFCNGGKRSLGCVWEVLQGYQEVSGQLVNVAKSCFLVGKKTSVAHRRIIAHVTGFCPRSLPVTYLGCLLFGGR</sequence>
<evidence type="ECO:0000313" key="1">
    <source>
        <dbReference type="Proteomes" id="UP001652660"/>
    </source>
</evidence>
<dbReference type="Gene3D" id="3.60.10.10">
    <property type="entry name" value="Endonuclease/exonuclease/phosphatase"/>
    <property type="match status" value="1"/>
</dbReference>
<dbReference type="RefSeq" id="XP_071919963.1">
    <property type="nucleotide sequence ID" value="XM_072063862.1"/>
</dbReference>
<keyword evidence="1" id="KW-1185">Reference proteome</keyword>